<comment type="caution">
    <text evidence="2">The sequence shown here is derived from an EMBL/GenBank/DDBJ whole genome shotgun (WGS) entry which is preliminary data.</text>
</comment>
<dbReference type="Gene3D" id="3.40.50.2000">
    <property type="entry name" value="Glycogen Phosphorylase B"/>
    <property type="match status" value="2"/>
</dbReference>
<dbReference type="Pfam" id="PF00534">
    <property type="entry name" value="Glycos_transf_1"/>
    <property type="match status" value="1"/>
</dbReference>
<gene>
    <name evidence="2" type="ORF">LCGC14_2600550</name>
</gene>
<protein>
    <recommendedName>
        <fullName evidence="1">Glycosyl transferase family 1 domain-containing protein</fullName>
    </recommendedName>
</protein>
<dbReference type="SUPFAM" id="SSF53756">
    <property type="entry name" value="UDP-Glycosyltransferase/glycogen phosphorylase"/>
    <property type="match status" value="1"/>
</dbReference>
<accession>A0A0F9A8U1</accession>
<reference evidence="2" key="1">
    <citation type="journal article" date="2015" name="Nature">
        <title>Complex archaea that bridge the gap between prokaryotes and eukaryotes.</title>
        <authorList>
            <person name="Spang A."/>
            <person name="Saw J.H."/>
            <person name="Jorgensen S.L."/>
            <person name="Zaremba-Niedzwiedzka K."/>
            <person name="Martijn J."/>
            <person name="Lind A.E."/>
            <person name="van Eijk R."/>
            <person name="Schleper C."/>
            <person name="Guy L."/>
            <person name="Ettema T.J."/>
        </authorList>
    </citation>
    <scope>NUCLEOTIDE SEQUENCE</scope>
</reference>
<dbReference type="GO" id="GO:0016757">
    <property type="term" value="F:glycosyltransferase activity"/>
    <property type="evidence" value="ECO:0007669"/>
    <property type="project" value="InterPro"/>
</dbReference>
<evidence type="ECO:0000313" key="2">
    <source>
        <dbReference type="EMBL" id="KKL05984.1"/>
    </source>
</evidence>
<dbReference type="PANTHER" id="PTHR12526:SF630">
    <property type="entry name" value="GLYCOSYLTRANSFERASE"/>
    <property type="match status" value="1"/>
</dbReference>
<proteinExistence type="predicted"/>
<sequence length="226" mass="25417">MELSQNQQDKKRTIPLVKKIKQRTGATIIAVDHNPRPLGGYSFKKKVKKRLKGAIYSQYIDVFVGVSAYTVRELLRDFGSHIESKCRVIHNGIVTEDIAERTSSNQPPHFIVVSHLRKSKGIQDLIEAVHLLPVSIKKDLKIDVYGEGPYEAILMQLARNKEVVENFVFKGSSSHISTVFCQYDYLLHPTHMECFSLTLLESLAANVPVITTPVGGKLEIVKDGFE</sequence>
<dbReference type="EMBL" id="LAZR01043899">
    <property type="protein sequence ID" value="KKL05984.1"/>
    <property type="molecule type" value="Genomic_DNA"/>
</dbReference>
<organism evidence="2">
    <name type="scientific">marine sediment metagenome</name>
    <dbReference type="NCBI Taxonomy" id="412755"/>
    <lineage>
        <taxon>unclassified sequences</taxon>
        <taxon>metagenomes</taxon>
        <taxon>ecological metagenomes</taxon>
    </lineage>
</organism>
<name>A0A0F9A8U1_9ZZZZ</name>
<feature type="domain" description="Glycosyl transferase family 1" evidence="1">
    <location>
        <begin position="97"/>
        <end position="225"/>
    </location>
</feature>
<dbReference type="CDD" id="cd03801">
    <property type="entry name" value="GT4_PimA-like"/>
    <property type="match status" value="1"/>
</dbReference>
<dbReference type="PANTHER" id="PTHR12526">
    <property type="entry name" value="GLYCOSYLTRANSFERASE"/>
    <property type="match status" value="1"/>
</dbReference>
<dbReference type="InterPro" id="IPR001296">
    <property type="entry name" value="Glyco_trans_1"/>
</dbReference>
<dbReference type="AlphaFoldDB" id="A0A0F9A8U1"/>
<evidence type="ECO:0000259" key="1">
    <source>
        <dbReference type="Pfam" id="PF00534"/>
    </source>
</evidence>